<dbReference type="PANTHER" id="PTHR40396">
    <property type="entry name" value="ATPASE-LIKE PROTEIN"/>
    <property type="match status" value="1"/>
</dbReference>
<proteinExistence type="predicted"/>
<organism evidence="2 3">
    <name type="scientific">Thiocapsa rosea</name>
    <dbReference type="NCBI Taxonomy" id="69360"/>
    <lineage>
        <taxon>Bacteria</taxon>
        <taxon>Pseudomonadati</taxon>
        <taxon>Pseudomonadota</taxon>
        <taxon>Gammaproteobacteria</taxon>
        <taxon>Chromatiales</taxon>
        <taxon>Chromatiaceae</taxon>
        <taxon>Thiocapsa</taxon>
    </lineage>
</organism>
<accession>A0A495VB56</accession>
<dbReference type="SUPFAM" id="SSF52540">
    <property type="entry name" value="P-loop containing nucleoside triphosphate hydrolases"/>
    <property type="match status" value="1"/>
</dbReference>
<name>A0A495VB56_9GAMM</name>
<dbReference type="RefSeq" id="WP_120797837.1">
    <property type="nucleotide sequence ID" value="NZ_RBXL01000001.1"/>
</dbReference>
<evidence type="ECO:0000259" key="1">
    <source>
        <dbReference type="Pfam" id="PF13304"/>
    </source>
</evidence>
<gene>
    <name evidence="2" type="ORF">BDD21_3065</name>
</gene>
<dbReference type="Proteomes" id="UP000274556">
    <property type="component" value="Unassembled WGS sequence"/>
</dbReference>
<dbReference type="InterPro" id="IPR003959">
    <property type="entry name" value="ATPase_AAA_core"/>
</dbReference>
<dbReference type="Gene3D" id="3.40.50.300">
    <property type="entry name" value="P-loop containing nucleotide triphosphate hydrolases"/>
    <property type="match status" value="1"/>
</dbReference>
<sequence length="422" mass="47499">MLVEFRVKNFCSLRDEQVLSLVASKDKTMHDTHTSSTGLKAAPYLLRSAVLYGANAGGKSNIIKALQYMRGVVLESATSIQPGQVFAVQPFRLDARSAGLPTEFEVTFILDGVRYQYGFSMTPQRIVSEHLLVYKAFKPQRWFERRFDSESGKDVYDFGPGLKGTKNLWEGATRPNALFLSMAVQLNSESLRPVFDWFADHLVIINEQARVNPQTSIHMLEQDEGRKQICDVLAAADISISDIEVVTRKVPGHAVHFDLVAGKTEVRSEEVDEHQLRFSHVTEQGRAVFELMDESNGTRNLLFLIGPALNILKKGLTLVIDELDTSLHTLLLRELVRLFHRPEVNTGDAQLIFTTHDTALLDAPDLFRRDQVWFVEKDQDQASALVALSEFSPRKNEARERGYLQGRYGGVPFLSPTLGLKH</sequence>
<comment type="caution">
    <text evidence="2">The sequence shown here is derived from an EMBL/GenBank/DDBJ whole genome shotgun (WGS) entry which is preliminary data.</text>
</comment>
<dbReference type="OrthoDB" id="9809324at2"/>
<protein>
    <recommendedName>
        <fullName evidence="1">ATPase AAA-type core domain-containing protein</fullName>
    </recommendedName>
</protein>
<dbReference type="PANTHER" id="PTHR40396:SF1">
    <property type="entry name" value="ATPASE AAA-TYPE CORE DOMAIN-CONTAINING PROTEIN"/>
    <property type="match status" value="1"/>
</dbReference>
<dbReference type="Pfam" id="PF13304">
    <property type="entry name" value="AAA_21"/>
    <property type="match status" value="1"/>
</dbReference>
<keyword evidence="3" id="KW-1185">Reference proteome</keyword>
<dbReference type="InterPro" id="IPR027417">
    <property type="entry name" value="P-loop_NTPase"/>
</dbReference>
<reference evidence="2 3" key="1">
    <citation type="submission" date="2018-10" db="EMBL/GenBank/DDBJ databases">
        <title>Genomic Encyclopedia of Archaeal and Bacterial Type Strains, Phase II (KMG-II): from individual species to whole genera.</title>
        <authorList>
            <person name="Goeker M."/>
        </authorList>
    </citation>
    <scope>NUCLEOTIDE SEQUENCE [LARGE SCALE GENOMIC DNA]</scope>
    <source>
        <strain evidence="2 3">DSM 235</strain>
    </source>
</reference>
<evidence type="ECO:0000313" key="3">
    <source>
        <dbReference type="Proteomes" id="UP000274556"/>
    </source>
</evidence>
<evidence type="ECO:0000313" key="2">
    <source>
        <dbReference type="EMBL" id="RKT45597.1"/>
    </source>
</evidence>
<dbReference type="AlphaFoldDB" id="A0A495VB56"/>
<dbReference type="EMBL" id="RBXL01000001">
    <property type="protein sequence ID" value="RKT45597.1"/>
    <property type="molecule type" value="Genomic_DNA"/>
</dbReference>
<dbReference type="GO" id="GO:0005524">
    <property type="term" value="F:ATP binding"/>
    <property type="evidence" value="ECO:0007669"/>
    <property type="project" value="InterPro"/>
</dbReference>
<dbReference type="GO" id="GO:0016887">
    <property type="term" value="F:ATP hydrolysis activity"/>
    <property type="evidence" value="ECO:0007669"/>
    <property type="project" value="InterPro"/>
</dbReference>
<feature type="domain" description="ATPase AAA-type core" evidence="1">
    <location>
        <begin position="49"/>
        <end position="362"/>
    </location>
</feature>